<proteinExistence type="inferred from homology"/>
<evidence type="ECO:0000313" key="3">
    <source>
        <dbReference type="EMBL" id="QVV88950.1"/>
    </source>
</evidence>
<keyword evidence="2" id="KW-0456">Lyase</keyword>
<protein>
    <recommendedName>
        <fullName evidence="2">Putative nickel insertion protein</fullName>
    </recommendedName>
</protein>
<dbReference type="Gene3D" id="3.10.20.300">
    <property type="entry name" value="mk0293 like domain"/>
    <property type="match status" value="1"/>
</dbReference>
<dbReference type="Proteomes" id="UP000680656">
    <property type="component" value="Chromosome"/>
</dbReference>
<dbReference type="Pfam" id="PF01969">
    <property type="entry name" value="Ni_insertion"/>
    <property type="match status" value="1"/>
</dbReference>
<dbReference type="GeneID" id="65098900"/>
<evidence type="ECO:0000256" key="1">
    <source>
        <dbReference type="ARBA" id="ARBA00022596"/>
    </source>
</evidence>
<dbReference type="InterPro" id="IPR002822">
    <property type="entry name" value="Ni_insertion"/>
</dbReference>
<dbReference type="RefSeq" id="WP_214419753.1">
    <property type="nucleotide sequence ID" value="NZ_CP075546.1"/>
</dbReference>
<dbReference type="PANTHER" id="PTHR36566">
    <property type="entry name" value="NICKEL INSERTION PROTEIN-RELATED"/>
    <property type="match status" value="1"/>
</dbReference>
<comment type="similarity">
    <text evidence="2">Belongs to the LarC family.</text>
</comment>
<accession>A0A8E7EJZ0</accession>
<dbReference type="KEGG" id="mrtj:KHC33_16910"/>
<keyword evidence="4" id="KW-1185">Reference proteome</keyword>
<organism evidence="3 4">
    <name type="scientific">Methanospirillum purgamenti</name>
    <dbReference type="NCBI Taxonomy" id="2834276"/>
    <lineage>
        <taxon>Archaea</taxon>
        <taxon>Methanobacteriati</taxon>
        <taxon>Methanobacteriota</taxon>
        <taxon>Stenosarchaea group</taxon>
        <taxon>Methanomicrobia</taxon>
        <taxon>Methanomicrobiales</taxon>
        <taxon>Methanospirillaceae</taxon>
        <taxon>Methanospirillum</taxon>
    </lineage>
</organism>
<sequence>MRLLAFDPFHGAAGDMICGALLGLGIPHEPVMRAMGSVVQVPDIEKVSRTGISAIKVHTHAGPAHRTLEEVLDIVKAADAPRVVITRAERIFTHIAKAEESVHGDHHVHFHEVGADDAIADVIGSCMALYLLAPERIITLPIALGTGTITCAHGTLPVPAPATAAILKAGNLLVLSGNHVGEQLTPTGAAILAEITHQSLPSLPLGKILEIGYGAGTRDDPKSPNVLRAMLMEFQGFSTDTVDILETNVDDISGECIGTVLGKVMEAGARDASVIPVLMKKGRPGSLVRVISPPDRTSALAELLARELGTLGVRVSPAVHRFIAERTIQNIPVVIEGSSTIFPVKFGYIGDVCYLVKPEYDFAESFAREHAMPVRDVLHIVEEAGREYLKQGEDA</sequence>
<name>A0A8E7EJZ0_9EURY</name>
<keyword evidence="1 2" id="KW-0533">Nickel</keyword>
<gene>
    <name evidence="3" type="primary">larC</name>
    <name evidence="3" type="ORF">KHC33_16910</name>
</gene>
<dbReference type="Gene3D" id="3.30.70.1380">
    <property type="entry name" value="Transcriptional regulatory protein pf0864 domain like"/>
    <property type="match status" value="1"/>
</dbReference>
<dbReference type="AlphaFoldDB" id="A0A8E7EJZ0"/>
<dbReference type="PANTHER" id="PTHR36566:SF1">
    <property type="entry name" value="PYRIDINIUM-3,5-BISTHIOCARBOXYLIC ACID MONONUCLEOTIDE NICKEL INSERTION PROTEIN"/>
    <property type="match status" value="1"/>
</dbReference>
<evidence type="ECO:0000313" key="4">
    <source>
        <dbReference type="Proteomes" id="UP000680656"/>
    </source>
</evidence>
<dbReference type="NCBIfam" id="TIGR00299">
    <property type="entry name" value="nickel pincer cofactor biosynthesis protein LarC"/>
    <property type="match status" value="1"/>
</dbReference>
<dbReference type="HAMAP" id="MF_01074">
    <property type="entry name" value="LarC"/>
    <property type="match status" value="1"/>
</dbReference>
<dbReference type="GO" id="GO:0016151">
    <property type="term" value="F:nickel cation binding"/>
    <property type="evidence" value="ECO:0007669"/>
    <property type="project" value="UniProtKB-UniRule"/>
</dbReference>
<dbReference type="GO" id="GO:0016829">
    <property type="term" value="F:lyase activity"/>
    <property type="evidence" value="ECO:0007669"/>
    <property type="project" value="UniProtKB-UniRule"/>
</dbReference>
<dbReference type="EMBL" id="CP075546">
    <property type="protein sequence ID" value="QVV88950.1"/>
    <property type="molecule type" value="Genomic_DNA"/>
</dbReference>
<reference evidence="3 4" key="1">
    <citation type="submission" date="2021-05" db="EMBL/GenBank/DDBJ databases">
        <title>A novel Methanospirillum isolate from a pyrite-forming mixed culture.</title>
        <authorList>
            <person name="Bunk B."/>
            <person name="Sproer C."/>
            <person name="Spring S."/>
            <person name="Pester M."/>
        </authorList>
    </citation>
    <scope>NUCLEOTIDE SEQUENCE [LARGE SCALE GENOMIC DNA]</scope>
    <source>
        <strain evidence="3 4">J.3.6.1-F.2.7.3</strain>
    </source>
</reference>
<evidence type="ECO:0000256" key="2">
    <source>
        <dbReference type="HAMAP-Rule" id="MF_01074"/>
    </source>
</evidence>